<feature type="domain" description="ADF-H" evidence="14">
    <location>
        <begin position="1"/>
        <end position="113"/>
    </location>
</feature>
<protein>
    <recommendedName>
        <fullName evidence="14">ADF-H domain-containing protein</fullName>
    </recommendedName>
</protein>
<evidence type="ECO:0000256" key="9">
    <source>
        <dbReference type="ARBA" id="ARBA00022753"/>
    </source>
</evidence>
<dbReference type="SMART" id="SM00102">
    <property type="entry name" value="ADF"/>
    <property type="match status" value="1"/>
</dbReference>
<dbReference type="InterPro" id="IPR002108">
    <property type="entry name" value="ADF-H"/>
</dbReference>
<dbReference type="GO" id="GO:0051015">
    <property type="term" value="F:actin filament binding"/>
    <property type="evidence" value="ECO:0007669"/>
    <property type="project" value="TreeGrafter"/>
</dbReference>
<dbReference type="PANTHER" id="PTHR10829:SF12">
    <property type="entry name" value="DREBRIN-LIKE PROTEIN"/>
    <property type="match status" value="1"/>
</dbReference>
<dbReference type="Gene3D" id="3.40.20.10">
    <property type="entry name" value="Severin"/>
    <property type="match status" value="1"/>
</dbReference>
<dbReference type="Proteomes" id="UP000694541">
    <property type="component" value="Unplaced"/>
</dbReference>
<reference evidence="15" key="1">
    <citation type="submission" date="2025-08" db="UniProtKB">
        <authorList>
            <consortium name="Ensembl"/>
        </authorList>
    </citation>
    <scope>IDENTIFICATION</scope>
</reference>
<evidence type="ECO:0000256" key="3">
    <source>
        <dbReference type="ARBA" id="ARBA00004412"/>
    </source>
</evidence>
<dbReference type="CDD" id="cd11281">
    <property type="entry name" value="ADF_drebrin_like"/>
    <property type="match status" value="1"/>
</dbReference>
<dbReference type="PROSITE" id="PS51263">
    <property type="entry name" value="ADF_H"/>
    <property type="match status" value="1"/>
</dbReference>
<dbReference type="GO" id="GO:0070161">
    <property type="term" value="C:anchoring junction"/>
    <property type="evidence" value="ECO:0007669"/>
    <property type="project" value="UniProtKB-SubCell"/>
</dbReference>
<evidence type="ECO:0000256" key="12">
    <source>
        <dbReference type="ARBA" id="ARBA00023273"/>
    </source>
</evidence>
<dbReference type="GO" id="GO:0030027">
    <property type="term" value="C:lamellipodium"/>
    <property type="evidence" value="ECO:0007669"/>
    <property type="project" value="UniProtKB-SubCell"/>
</dbReference>
<dbReference type="SUPFAM" id="SSF55753">
    <property type="entry name" value="Actin depolymerizing proteins"/>
    <property type="match status" value="1"/>
</dbReference>
<comment type="subcellular location">
    <subcellularLocation>
        <location evidence="2">Cell junction</location>
    </subcellularLocation>
    <subcellularLocation>
        <location evidence="4">Cell membrane</location>
        <topology evidence="4">Peripheral membrane protein</topology>
        <orientation evidence="4">Cytoplasmic side</orientation>
    </subcellularLocation>
    <subcellularLocation>
        <location evidence="6">Cell projection</location>
        <location evidence="6">Lamellipodium</location>
    </subcellularLocation>
    <subcellularLocation>
        <location evidence="5">Cell projection</location>
        <location evidence="5">Ruffle</location>
    </subcellularLocation>
    <subcellularLocation>
        <location evidence="7">Cytoplasm</location>
        <location evidence="7">Cell cortex</location>
    </subcellularLocation>
    <subcellularLocation>
        <location evidence="1">Cytoplasmic vesicle</location>
        <location evidence="1">Clathrin-coated vesicle</location>
    </subcellularLocation>
    <subcellularLocation>
        <location evidence="3">Early endosome</location>
    </subcellularLocation>
    <subcellularLocation>
        <location evidence="13">Synapse</location>
    </subcellularLocation>
</comment>
<keyword evidence="8" id="KW-0472">Membrane</keyword>
<dbReference type="GO" id="GO:0045773">
    <property type="term" value="P:positive regulation of axon extension"/>
    <property type="evidence" value="ECO:0007669"/>
    <property type="project" value="TreeGrafter"/>
</dbReference>
<organism evidence="15 16">
    <name type="scientific">Accipiter nisus</name>
    <name type="common">Eurasian sparrowhawk</name>
    <dbReference type="NCBI Taxonomy" id="211598"/>
    <lineage>
        <taxon>Eukaryota</taxon>
        <taxon>Metazoa</taxon>
        <taxon>Chordata</taxon>
        <taxon>Craniata</taxon>
        <taxon>Vertebrata</taxon>
        <taxon>Euteleostomi</taxon>
        <taxon>Archelosauria</taxon>
        <taxon>Archosauria</taxon>
        <taxon>Dinosauria</taxon>
        <taxon>Saurischia</taxon>
        <taxon>Theropoda</taxon>
        <taxon>Coelurosauria</taxon>
        <taxon>Aves</taxon>
        <taxon>Neognathae</taxon>
        <taxon>Neoaves</taxon>
        <taxon>Telluraves</taxon>
        <taxon>Accipitrimorphae</taxon>
        <taxon>Accipitriformes</taxon>
        <taxon>Accipitridae</taxon>
        <taxon>Accipitrinae</taxon>
        <taxon>Accipiter</taxon>
    </lineage>
</organism>
<evidence type="ECO:0000256" key="1">
    <source>
        <dbReference type="ARBA" id="ARBA00004132"/>
    </source>
</evidence>
<dbReference type="GO" id="GO:0001726">
    <property type="term" value="C:ruffle"/>
    <property type="evidence" value="ECO:0007669"/>
    <property type="project" value="UniProtKB-SubCell"/>
</dbReference>
<keyword evidence="9" id="KW-0967">Endosome</keyword>
<dbReference type="Ensembl" id="ENSANIT00000010309.1">
    <property type="protein sequence ID" value="ENSANIP00000009968.1"/>
    <property type="gene ID" value="ENSANIG00000006724.1"/>
</dbReference>
<keyword evidence="10" id="KW-0965">Cell junction</keyword>
<evidence type="ECO:0000256" key="11">
    <source>
        <dbReference type="ARBA" id="ARBA00023018"/>
    </source>
</evidence>
<evidence type="ECO:0000259" key="14">
    <source>
        <dbReference type="PROSITE" id="PS51263"/>
    </source>
</evidence>
<evidence type="ECO:0000256" key="6">
    <source>
        <dbReference type="ARBA" id="ARBA00004510"/>
    </source>
</evidence>
<evidence type="ECO:0000256" key="10">
    <source>
        <dbReference type="ARBA" id="ARBA00022949"/>
    </source>
</evidence>
<dbReference type="GO" id="GO:0030864">
    <property type="term" value="C:cortical actin cytoskeleton"/>
    <property type="evidence" value="ECO:0007669"/>
    <property type="project" value="TreeGrafter"/>
</dbReference>
<dbReference type="GO" id="GO:0061003">
    <property type="term" value="P:positive regulation of dendritic spine morphogenesis"/>
    <property type="evidence" value="ECO:0007669"/>
    <property type="project" value="TreeGrafter"/>
</dbReference>
<dbReference type="AlphaFoldDB" id="A0A8B9MNV2"/>
<evidence type="ECO:0000256" key="5">
    <source>
        <dbReference type="ARBA" id="ARBA00004466"/>
    </source>
</evidence>
<dbReference type="GO" id="GO:0005769">
    <property type="term" value="C:early endosome"/>
    <property type="evidence" value="ECO:0007669"/>
    <property type="project" value="UniProtKB-SubCell"/>
</dbReference>
<evidence type="ECO:0000256" key="2">
    <source>
        <dbReference type="ARBA" id="ARBA00004282"/>
    </source>
</evidence>
<evidence type="ECO:0000256" key="13">
    <source>
        <dbReference type="ARBA" id="ARBA00034103"/>
    </source>
</evidence>
<dbReference type="GO" id="GO:0030136">
    <property type="term" value="C:clathrin-coated vesicle"/>
    <property type="evidence" value="ECO:0007669"/>
    <property type="project" value="UniProtKB-SubCell"/>
</dbReference>
<keyword evidence="8" id="KW-1003">Cell membrane</keyword>
<evidence type="ECO:0000256" key="4">
    <source>
        <dbReference type="ARBA" id="ARBA00004413"/>
    </source>
</evidence>
<dbReference type="Pfam" id="PF00241">
    <property type="entry name" value="Cofilin_ADF"/>
    <property type="match status" value="1"/>
</dbReference>
<name>A0A8B9MNV2_9AVES</name>
<dbReference type="GO" id="GO:0030833">
    <property type="term" value="P:regulation of actin filament polymerization"/>
    <property type="evidence" value="ECO:0007669"/>
    <property type="project" value="TreeGrafter"/>
</dbReference>
<evidence type="ECO:0000256" key="8">
    <source>
        <dbReference type="ARBA" id="ARBA00022475"/>
    </source>
</evidence>
<sequence length="150" mass="16328">DAVRVALFTYEGNSNDLRVAGSGDGGLEEMVEELNSGKVMYAFCRVKDPNSGLPKYVLVNWTGEGVNDVRKGACANHVSTVANFLKVWSSFRCVLPRSVGSGLGHGRVGTLRPAWLTLLFGVAQRHLFAGRTVARRGWGVLPWHSIFPVL</sequence>
<evidence type="ECO:0000313" key="16">
    <source>
        <dbReference type="Proteomes" id="UP000694541"/>
    </source>
</evidence>
<dbReference type="GO" id="GO:0045211">
    <property type="term" value="C:postsynaptic membrane"/>
    <property type="evidence" value="ECO:0007669"/>
    <property type="project" value="TreeGrafter"/>
</dbReference>
<dbReference type="GO" id="GO:0048812">
    <property type="term" value="P:neuron projection morphogenesis"/>
    <property type="evidence" value="ECO:0007669"/>
    <property type="project" value="TreeGrafter"/>
</dbReference>
<dbReference type="PANTHER" id="PTHR10829">
    <property type="entry name" value="CORTACTIN AND DREBRIN"/>
    <property type="match status" value="1"/>
</dbReference>
<dbReference type="GO" id="GO:0098974">
    <property type="term" value="P:postsynaptic actin cytoskeleton organization"/>
    <property type="evidence" value="ECO:0007669"/>
    <property type="project" value="TreeGrafter"/>
</dbReference>
<dbReference type="GO" id="GO:0014069">
    <property type="term" value="C:postsynaptic density"/>
    <property type="evidence" value="ECO:0007669"/>
    <property type="project" value="TreeGrafter"/>
</dbReference>
<dbReference type="GO" id="GO:0030427">
    <property type="term" value="C:site of polarized growth"/>
    <property type="evidence" value="ECO:0007669"/>
    <property type="project" value="TreeGrafter"/>
</dbReference>
<dbReference type="InterPro" id="IPR029006">
    <property type="entry name" value="ADF-H/Gelsolin-like_dom_sf"/>
</dbReference>
<dbReference type="GO" id="GO:0030425">
    <property type="term" value="C:dendrite"/>
    <property type="evidence" value="ECO:0007669"/>
    <property type="project" value="TreeGrafter"/>
</dbReference>
<keyword evidence="16" id="KW-1185">Reference proteome</keyword>
<evidence type="ECO:0000256" key="7">
    <source>
        <dbReference type="ARBA" id="ARBA00004544"/>
    </source>
</evidence>
<reference evidence="15" key="2">
    <citation type="submission" date="2025-09" db="UniProtKB">
        <authorList>
            <consortium name="Ensembl"/>
        </authorList>
    </citation>
    <scope>IDENTIFICATION</scope>
</reference>
<evidence type="ECO:0000313" key="15">
    <source>
        <dbReference type="Ensembl" id="ENSANIP00000009968.1"/>
    </source>
</evidence>
<keyword evidence="11" id="KW-0770">Synapse</keyword>
<dbReference type="GO" id="GO:0005884">
    <property type="term" value="C:actin filament"/>
    <property type="evidence" value="ECO:0007669"/>
    <property type="project" value="TreeGrafter"/>
</dbReference>
<keyword evidence="12" id="KW-0966">Cell projection</keyword>
<proteinExistence type="predicted"/>
<accession>A0A8B9MNV2</accession>